<dbReference type="Gene3D" id="3.10.10.10">
    <property type="entry name" value="HIV Type 1 Reverse Transcriptase, subunit A, domain 1"/>
    <property type="match status" value="1"/>
</dbReference>
<dbReference type="SUPFAM" id="SSF56672">
    <property type="entry name" value="DNA/RNA polymerases"/>
    <property type="match status" value="1"/>
</dbReference>
<dbReference type="PANTHER" id="PTHR24559">
    <property type="entry name" value="TRANSPOSON TY3-I GAG-POL POLYPROTEIN"/>
    <property type="match status" value="1"/>
</dbReference>
<feature type="domain" description="Reverse transcriptase" evidence="1">
    <location>
        <begin position="95"/>
        <end position="232"/>
    </location>
</feature>
<dbReference type="Gene3D" id="3.30.70.270">
    <property type="match status" value="1"/>
</dbReference>
<dbReference type="Pfam" id="PF00078">
    <property type="entry name" value="RVT_1"/>
    <property type="match status" value="1"/>
</dbReference>
<dbReference type="InterPro" id="IPR043502">
    <property type="entry name" value="DNA/RNA_pol_sf"/>
</dbReference>
<gene>
    <name evidence="2" type="primary">pol</name>
    <name evidence="2" type="ORF">CR513_15604</name>
</gene>
<evidence type="ECO:0000259" key="1">
    <source>
        <dbReference type="Pfam" id="PF00078"/>
    </source>
</evidence>
<dbReference type="OrthoDB" id="6758535at2759"/>
<accession>A0A371HED3</accession>
<dbReference type="EMBL" id="QJKJ01002835">
    <property type="protein sequence ID" value="RDY01128.1"/>
    <property type="molecule type" value="Genomic_DNA"/>
</dbReference>
<protein>
    <submittedName>
        <fullName evidence="2">Retrovirus-related Pol polyprotein from transposon 17.6</fullName>
    </submittedName>
</protein>
<comment type="caution">
    <text evidence="2">The sequence shown here is derived from an EMBL/GenBank/DDBJ whole genome shotgun (WGS) entry which is preliminary data.</text>
</comment>
<evidence type="ECO:0000313" key="3">
    <source>
        <dbReference type="Proteomes" id="UP000257109"/>
    </source>
</evidence>
<dbReference type="PANTHER" id="PTHR24559:SF444">
    <property type="entry name" value="REVERSE TRANSCRIPTASE DOMAIN-CONTAINING PROTEIN"/>
    <property type="match status" value="1"/>
</dbReference>
<dbReference type="InterPro" id="IPR000477">
    <property type="entry name" value="RT_dom"/>
</dbReference>
<feature type="non-terminal residue" evidence="2">
    <location>
        <position position="1"/>
    </location>
</feature>
<sequence length="246" mass="28561">MAHKMKIGTTLGKKEESHLTYFLTENKDMFAWTLDDMPSIDPNFMCHRVLITKWKQGEEKQRASREETSKLLAAGFIKEIQYLTWLVNVVMVKKVSDPYPLPNIDRLVDEALGFALLSLMDAYSRYNQIRMHPQDEARTSFITNSSAFCYKEMSFGLKNVGATYQYLMDKIFKDVINTDVEVYVDDMVMKSTMANEHCNALERVFGILRRHQLKLNSEKCSFDVQAGRFWGFMLTKRGIETTPEKC</sequence>
<proteinExistence type="predicted"/>
<dbReference type="InterPro" id="IPR053134">
    <property type="entry name" value="RNA-dir_DNA_polymerase"/>
</dbReference>
<dbReference type="Proteomes" id="UP000257109">
    <property type="component" value="Unassembled WGS sequence"/>
</dbReference>
<dbReference type="AlphaFoldDB" id="A0A371HED3"/>
<name>A0A371HED3_MUCPR</name>
<dbReference type="InterPro" id="IPR043128">
    <property type="entry name" value="Rev_trsase/Diguanyl_cyclase"/>
</dbReference>
<evidence type="ECO:0000313" key="2">
    <source>
        <dbReference type="EMBL" id="RDY01128.1"/>
    </source>
</evidence>
<dbReference type="CDD" id="cd01647">
    <property type="entry name" value="RT_LTR"/>
    <property type="match status" value="1"/>
</dbReference>
<keyword evidence="3" id="KW-1185">Reference proteome</keyword>
<organism evidence="2 3">
    <name type="scientific">Mucuna pruriens</name>
    <name type="common">Velvet bean</name>
    <name type="synonym">Dolichos pruriens</name>
    <dbReference type="NCBI Taxonomy" id="157652"/>
    <lineage>
        <taxon>Eukaryota</taxon>
        <taxon>Viridiplantae</taxon>
        <taxon>Streptophyta</taxon>
        <taxon>Embryophyta</taxon>
        <taxon>Tracheophyta</taxon>
        <taxon>Spermatophyta</taxon>
        <taxon>Magnoliopsida</taxon>
        <taxon>eudicotyledons</taxon>
        <taxon>Gunneridae</taxon>
        <taxon>Pentapetalae</taxon>
        <taxon>rosids</taxon>
        <taxon>fabids</taxon>
        <taxon>Fabales</taxon>
        <taxon>Fabaceae</taxon>
        <taxon>Papilionoideae</taxon>
        <taxon>50 kb inversion clade</taxon>
        <taxon>NPAAA clade</taxon>
        <taxon>indigoferoid/millettioid clade</taxon>
        <taxon>Phaseoleae</taxon>
        <taxon>Mucuna</taxon>
    </lineage>
</organism>
<reference evidence="2" key="1">
    <citation type="submission" date="2018-05" db="EMBL/GenBank/DDBJ databases">
        <title>Draft genome of Mucuna pruriens seed.</title>
        <authorList>
            <person name="Nnadi N.E."/>
            <person name="Vos R."/>
            <person name="Hasami M.H."/>
            <person name="Devisetty U.K."/>
            <person name="Aguiy J.C."/>
        </authorList>
    </citation>
    <scope>NUCLEOTIDE SEQUENCE [LARGE SCALE GENOMIC DNA]</scope>
    <source>
        <strain evidence="2">JCA_2017</strain>
    </source>
</reference>